<dbReference type="InterPro" id="IPR041535">
    <property type="entry name" value="VbhA"/>
</dbReference>
<name>A0A7D5J017_9MICO</name>
<protein>
    <submittedName>
        <fullName evidence="2">Antitoxin VbhA family protein</fullName>
    </submittedName>
</protein>
<sequence>MVRKAGRVSVSITEERAKQVEAAIHSAEIEGLTVTSATRADADSYVAGTIDSAELLERVRSRYGLS</sequence>
<reference evidence="2 3" key="1">
    <citation type="submission" date="2020-06" db="EMBL/GenBank/DDBJ databases">
        <authorList>
            <person name="Jo H."/>
        </authorList>
    </citation>
    <scope>NUCLEOTIDE SEQUENCE [LARGE SCALE GENOMIC DNA]</scope>
    <source>
        <strain evidence="2 3">I46</strain>
    </source>
</reference>
<dbReference type="CDD" id="cd11586">
    <property type="entry name" value="VbhA_like"/>
    <property type="match status" value="1"/>
</dbReference>
<evidence type="ECO:0000259" key="1">
    <source>
        <dbReference type="Pfam" id="PF18495"/>
    </source>
</evidence>
<dbReference type="Gene3D" id="1.10.8.1050">
    <property type="entry name" value="Antitoxin VbhA-like"/>
    <property type="match status" value="1"/>
</dbReference>
<evidence type="ECO:0000313" key="2">
    <source>
        <dbReference type="EMBL" id="QLD12415.1"/>
    </source>
</evidence>
<proteinExistence type="predicted"/>
<dbReference type="InterPro" id="IPR033788">
    <property type="entry name" value="VbhA-like"/>
</dbReference>
<dbReference type="AlphaFoldDB" id="A0A7D5J017"/>
<organism evidence="2 3">
    <name type="scientific">Microbacterium oleivorans</name>
    <dbReference type="NCBI Taxonomy" id="273677"/>
    <lineage>
        <taxon>Bacteria</taxon>
        <taxon>Bacillati</taxon>
        <taxon>Actinomycetota</taxon>
        <taxon>Actinomycetes</taxon>
        <taxon>Micrococcales</taxon>
        <taxon>Microbacteriaceae</taxon>
        <taxon>Microbacterium</taxon>
    </lineage>
</organism>
<gene>
    <name evidence="2" type="ORF">HW566_11930</name>
</gene>
<dbReference type="EMBL" id="CP058316">
    <property type="protein sequence ID" value="QLD12415.1"/>
    <property type="molecule type" value="Genomic_DNA"/>
</dbReference>
<dbReference type="Pfam" id="PF18495">
    <property type="entry name" value="VbhA"/>
    <property type="match status" value="1"/>
</dbReference>
<accession>A0A7D5J017</accession>
<dbReference type="InterPro" id="IPR043038">
    <property type="entry name" value="VbhA_sf"/>
</dbReference>
<evidence type="ECO:0000313" key="3">
    <source>
        <dbReference type="Proteomes" id="UP000509638"/>
    </source>
</evidence>
<dbReference type="Proteomes" id="UP000509638">
    <property type="component" value="Chromosome"/>
</dbReference>
<feature type="domain" description="Antitoxin VbhA" evidence="1">
    <location>
        <begin position="16"/>
        <end position="62"/>
    </location>
</feature>